<dbReference type="EMBL" id="BJVJ01000005">
    <property type="protein sequence ID" value="GEL21923.1"/>
    <property type="molecule type" value="Genomic_DNA"/>
</dbReference>
<comment type="caution">
    <text evidence="1">The sequence shown here is derived from an EMBL/GenBank/DDBJ whole genome shotgun (WGS) entry which is preliminary data.</text>
</comment>
<organism evidence="1 2">
    <name type="scientific">Pseudonocardia sulfidoxydans NBRC 16205</name>
    <dbReference type="NCBI Taxonomy" id="1223511"/>
    <lineage>
        <taxon>Bacteria</taxon>
        <taxon>Bacillati</taxon>
        <taxon>Actinomycetota</taxon>
        <taxon>Actinomycetes</taxon>
        <taxon>Pseudonocardiales</taxon>
        <taxon>Pseudonocardiaceae</taxon>
        <taxon>Pseudonocardia</taxon>
    </lineage>
</organism>
<dbReference type="Proteomes" id="UP000321685">
    <property type="component" value="Unassembled WGS sequence"/>
</dbReference>
<name>A0A511DC01_9PSEU</name>
<reference evidence="1 2" key="1">
    <citation type="submission" date="2019-07" db="EMBL/GenBank/DDBJ databases">
        <title>Whole genome shotgun sequence of Pseudonocardia sulfidoxydans NBRC 16205.</title>
        <authorList>
            <person name="Hosoyama A."/>
            <person name="Uohara A."/>
            <person name="Ohji S."/>
            <person name="Ichikawa N."/>
        </authorList>
    </citation>
    <scope>NUCLEOTIDE SEQUENCE [LARGE SCALE GENOMIC DNA]</scope>
    <source>
        <strain evidence="1 2">NBRC 16205</strain>
    </source>
</reference>
<accession>A0A511DC01</accession>
<keyword evidence="2" id="KW-1185">Reference proteome</keyword>
<proteinExistence type="predicted"/>
<dbReference type="AlphaFoldDB" id="A0A511DC01"/>
<dbReference type="RefSeq" id="WP_281290656.1">
    <property type="nucleotide sequence ID" value="NZ_BJVJ01000005.1"/>
</dbReference>
<sequence>MAMIDRRTVWAAMVRTARRFDEWTLVTFNPRIPVGSREQR</sequence>
<gene>
    <name evidence="1" type="ORF">PSU4_08770</name>
</gene>
<protein>
    <submittedName>
        <fullName evidence="1">Uncharacterized protein</fullName>
    </submittedName>
</protein>
<evidence type="ECO:0000313" key="2">
    <source>
        <dbReference type="Proteomes" id="UP000321685"/>
    </source>
</evidence>
<evidence type="ECO:0000313" key="1">
    <source>
        <dbReference type="EMBL" id="GEL21923.1"/>
    </source>
</evidence>